<protein>
    <submittedName>
        <fullName evidence="2">Erythromycin esterase family protein</fullName>
    </submittedName>
</protein>
<name>A0ABT4E778_PAEAL</name>
<accession>A0ABT4E778</accession>
<reference evidence="2 3" key="1">
    <citation type="submission" date="2022-05" db="EMBL/GenBank/DDBJ databases">
        <title>Genome Sequencing of Bee-Associated Microbes.</title>
        <authorList>
            <person name="Dunlap C."/>
        </authorList>
    </citation>
    <scope>NUCLEOTIDE SEQUENCE [LARGE SCALE GENOMIC DNA]</scope>
    <source>
        <strain evidence="2 3">NRRL NRS-750</strain>
    </source>
</reference>
<organism evidence="2 3">
    <name type="scientific">Paenibacillus alvei</name>
    <name type="common">Bacillus alvei</name>
    <dbReference type="NCBI Taxonomy" id="44250"/>
    <lineage>
        <taxon>Bacteria</taxon>
        <taxon>Bacillati</taxon>
        <taxon>Bacillota</taxon>
        <taxon>Bacilli</taxon>
        <taxon>Bacillales</taxon>
        <taxon>Paenibacillaceae</taxon>
        <taxon>Paenibacillus</taxon>
    </lineage>
</organism>
<keyword evidence="1" id="KW-0732">Signal</keyword>
<keyword evidence="3" id="KW-1185">Reference proteome</keyword>
<dbReference type="Pfam" id="PF05139">
    <property type="entry name" value="Erythro_esteras"/>
    <property type="match status" value="1"/>
</dbReference>
<dbReference type="InterPro" id="IPR007815">
    <property type="entry name" value="Emycin_Estase"/>
</dbReference>
<dbReference type="EMBL" id="JAMDLY010000009">
    <property type="protein sequence ID" value="MCY9529601.1"/>
    <property type="molecule type" value="Genomic_DNA"/>
</dbReference>
<evidence type="ECO:0000313" key="3">
    <source>
        <dbReference type="Proteomes" id="UP001527090"/>
    </source>
</evidence>
<feature type="signal peptide" evidence="1">
    <location>
        <begin position="1"/>
        <end position="42"/>
    </location>
</feature>
<gene>
    <name evidence="2" type="ORF">M5X04_09665</name>
</gene>
<evidence type="ECO:0000256" key="1">
    <source>
        <dbReference type="SAM" id="SignalP"/>
    </source>
</evidence>
<proteinExistence type="predicted"/>
<evidence type="ECO:0000313" key="2">
    <source>
        <dbReference type="EMBL" id="MCY9529601.1"/>
    </source>
</evidence>
<dbReference type="PANTHER" id="PTHR31299">
    <property type="entry name" value="ESTERASE, PUTATIVE (AFU_ORTHOLOGUE AFUA_1G05850)-RELATED"/>
    <property type="match status" value="1"/>
</dbReference>
<feature type="chain" id="PRO_5046785543" evidence="1">
    <location>
        <begin position="43"/>
        <end position="480"/>
    </location>
</feature>
<sequence length="480" mass="54816">MKKVCQIRPTSSRKKVMLTLLTMTLALGTLASSFIQSGTAYGAEGTVSIRGEVQSNTDQIAVWKAWIKQHAQEITSIQPEKLVNGSIPKQNFDDLDKLKTLLRDKRIVYLGESTHSTAEFSLAKTRLIQYLHQELGYSRVAFESALSDAAMAQGRMNSRTPQDTLSQALNGVYITEEVLQLFEYIKSTQGSSTPLRLTGFDMKMDVILEPNATWIQGQALREKLIKAEQDIKEWMIGKRDLASFQKAKPELIALYQRLNEELPKYKDFMQKDYPNEPQIYQLIKRAIEVRLKALNEYYEQYIDYLQKVLSGSIGIDTAFLQWRDKQMADNLVWLATEVYPNEKLIVWAHNTHIGKATHELYEGEVGQLKYVGELMPKELQAQSYVIGLYMASGEIFDWFNNGIHKVLPLLPGSIEDILSSSGKPYTFMDIRYSPPVVGNEWMSRPTKSYEEGRAEHLLVPKNNYDGLILIDKVQIPHFLK</sequence>
<dbReference type="InterPro" id="IPR052036">
    <property type="entry name" value="Hydrolase/PRTase-associated"/>
</dbReference>
<dbReference type="Proteomes" id="UP001527090">
    <property type="component" value="Unassembled WGS sequence"/>
</dbReference>
<dbReference type="PANTHER" id="PTHR31299:SF0">
    <property type="entry name" value="ESTERASE, PUTATIVE (AFU_ORTHOLOGUE AFUA_1G05850)-RELATED"/>
    <property type="match status" value="1"/>
</dbReference>
<comment type="caution">
    <text evidence="2">The sequence shown here is derived from an EMBL/GenBank/DDBJ whole genome shotgun (WGS) entry which is preliminary data.</text>
</comment>
<dbReference type="SUPFAM" id="SSF159501">
    <property type="entry name" value="EreA/ChaN-like"/>
    <property type="match status" value="1"/>
</dbReference>
<dbReference type="Gene3D" id="3.40.1660.10">
    <property type="entry name" value="EreA-like (biosynthetic domain)"/>
    <property type="match status" value="2"/>
</dbReference>
<dbReference type="CDD" id="cd14728">
    <property type="entry name" value="Ere-like"/>
    <property type="match status" value="1"/>
</dbReference>
<dbReference type="RefSeq" id="WP_051614039.1">
    <property type="nucleotide sequence ID" value="NZ_JAMDLY010000009.1"/>
</dbReference>